<comment type="caution">
    <text evidence="2">The sequence shown here is derived from an EMBL/GenBank/DDBJ whole genome shotgun (WGS) entry which is preliminary data.</text>
</comment>
<keyword evidence="3" id="KW-1185">Reference proteome</keyword>
<sequence length="139" mass="15569">MQSTHDFSVQAENYTISAALFTIGPDILIIITGGDHPHIGDVTTKSPTTDLQTIQYPSHDGRFHKDYFLSERLAPQIKPMLKGNLTILAGVHVDHITQAQLNASFDMIDQLAAQINNWLANHPVTISKPKYYHHDEQPK</sequence>
<reference evidence="3" key="1">
    <citation type="journal article" date="2019" name="Int. J. Syst. Evol. Microbiol.">
        <title>The Global Catalogue of Microorganisms (GCM) 10K type strain sequencing project: providing services to taxonomists for standard genome sequencing and annotation.</title>
        <authorList>
            <consortium name="The Broad Institute Genomics Platform"/>
            <consortium name="The Broad Institute Genome Sequencing Center for Infectious Disease"/>
            <person name="Wu L."/>
            <person name="Ma J."/>
        </authorList>
    </citation>
    <scope>NUCLEOTIDE SEQUENCE [LARGE SCALE GENOMIC DNA]</scope>
    <source>
        <strain evidence="3">CCUG 71848</strain>
    </source>
</reference>
<dbReference type="EMBL" id="JBHTLH010000016">
    <property type="protein sequence ID" value="MFD1124879.1"/>
    <property type="molecule type" value="Genomic_DNA"/>
</dbReference>
<name>A0ABW3PDJ0_9LACO</name>
<dbReference type="Pfam" id="PF21758">
    <property type="entry name" value="PAC_bac"/>
    <property type="match status" value="1"/>
</dbReference>
<evidence type="ECO:0000313" key="2">
    <source>
        <dbReference type="EMBL" id="MFD1124879.1"/>
    </source>
</evidence>
<dbReference type="Proteomes" id="UP001597156">
    <property type="component" value="Unassembled WGS sequence"/>
</dbReference>
<proteinExistence type="predicted"/>
<evidence type="ECO:0000259" key="1">
    <source>
        <dbReference type="Pfam" id="PF21758"/>
    </source>
</evidence>
<feature type="domain" description="Prenylated flavin chaperone LpdD-like" evidence="1">
    <location>
        <begin position="11"/>
        <end position="119"/>
    </location>
</feature>
<evidence type="ECO:0000313" key="3">
    <source>
        <dbReference type="Proteomes" id="UP001597156"/>
    </source>
</evidence>
<gene>
    <name evidence="2" type="ORF">ACFQ22_05795</name>
</gene>
<accession>A0ABW3PDJ0</accession>
<organism evidence="2 3">
    <name type="scientific">Lentilactobacillus raoultii</name>
    <dbReference type="NCBI Taxonomy" id="1987503"/>
    <lineage>
        <taxon>Bacteria</taxon>
        <taxon>Bacillati</taxon>
        <taxon>Bacillota</taxon>
        <taxon>Bacilli</taxon>
        <taxon>Lactobacillales</taxon>
        <taxon>Lactobacillaceae</taxon>
        <taxon>Lentilactobacillus</taxon>
    </lineage>
</organism>
<dbReference type="RefSeq" id="WP_121977007.1">
    <property type="nucleotide sequence ID" value="NZ_JBHTLH010000016.1"/>
</dbReference>
<dbReference type="InterPro" id="IPR048844">
    <property type="entry name" value="LpdD_chaperone-like"/>
</dbReference>
<protein>
    <submittedName>
        <fullName evidence="2">Amino acid decarboxylase</fullName>
    </submittedName>
</protein>